<proteinExistence type="predicted"/>
<protein>
    <submittedName>
        <fullName evidence="2">Uncharacterized protein</fullName>
    </submittedName>
</protein>
<gene>
    <name evidence="2" type="ORF">JR316_010546</name>
</gene>
<keyword evidence="1" id="KW-0812">Transmembrane</keyword>
<keyword evidence="1" id="KW-0472">Membrane</keyword>
<name>A0A8H8CH81_PSICU</name>
<feature type="transmembrane region" description="Helical" evidence="1">
    <location>
        <begin position="44"/>
        <end position="64"/>
    </location>
</feature>
<evidence type="ECO:0000313" key="2">
    <source>
        <dbReference type="EMBL" id="KAG5164900.1"/>
    </source>
</evidence>
<reference evidence="2" key="1">
    <citation type="submission" date="2021-02" db="EMBL/GenBank/DDBJ databases">
        <title>Psilocybe cubensis genome.</title>
        <authorList>
            <person name="Mckernan K.J."/>
            <person name="Crawford S."/>
            <person name="Trippe A."/>
            <person name="Kane L.T."/>
            <person name="Mclaughlin S."/>
        </authorList>
    </citation>
    <scope>NUCLEOTIDE SEQUENCE [LARGE SCALE GENOMIC DNA]</scope>
    <source>
        <strain evidence="2">MGC-MH-2018</strain>
    </source>
</reference>
<dbReference type="AlphaFoldDB" id="A0A8H8CH81"/>
<organism evidence="2">
    <name type="scientific">Psilocybe cubensis</name>
    <name type="common">Psychedelic mushroom</name>
    <name type="synonym">Stropharia cubensis</name>
    <dbReference type="NCBI Taxonomy" id="181762"/>
    <lineage>
        <taxon>Eukaryota</taxon>
        <taxon>Fungi</taxon>
        <taxon>Dikarya</taxon>
        <taxon>Basidiomycota</taxon>
        <taxon>Agaricomycotina</taxon>
        <taxon>Agaricomycetes</taxon>
        <taxon>Agaricomycetidae</taxon>
        <taxon>Agaricales</taxon>
        <taxon>Agaricineae</taxon>
        <taxon>Strophariaceae</taxon>
        <taxon>Psilocybe</taxon>
    </lineage>
</organism>
<sequence>MAVLFTLTSSIGAWIIATDIPPTSAVQIPGGTFCVPRTANHRFFRFWIPALSYEILLCAMALYISFKTFRATGSFMARSQSLVQVLIRDSVFYFLIISATYIFCMTWWAHAPIGLVEAPIGFSIAMSSVFASRILFHLRDVATSDRTPVYRGSLPRQS</sequence>
<keyword evidence="1" id="KW-1133">Transmembrane helix</keyword>
<accession>A0A8H8CH81</accession>
<evidence type="ECO:0000256" key="1">
    <source>
        <dbReference type="SAM" id="Phobius"/>
    </source>
</evidence>
<comment type="caution">
    <text evidence="2">The sequence shown here is derived from an EMBL/GenBank/DDBJ whole genome shotgun (WGS) entry which is preliminary data.</text>
</comment>
<feature type="transmembrane region" description="Helical" evidence="1">
    <location>
        <begin position="115"/>
        <end position="136"/>
    </location>
</feature>
<dbReference type="EMBL" id="JAFIQS010000011">
    <property type="protein sequence ID" value="KAG5164900.1"/>
    <property type="molecule type" value="Genomic_DNA"/>
</dbReference>
<feature type="transmembrane region" description="Helical" evidence="1">
    <location>
        <begin position="85"/>
        <end position="109"/>
    </location>
</feature>